<dbReference type="AlphaFoldDB" id="A0A7J9MIT9"/>
<dbReference type="Proteomes" id="UP000593576">
    <property type="component" value="Unassembled WGS sequence"/>
</dbReference>
<comment type="caution">
    <text evidence="1">The sequence shown here is derived from an EMBL/GenBank/DDBJ whole genome shotgun (WGS) entry which is preliminary data.</text>
</comment>
<evidence type="ECO:0000313" key="2">
    <source>
        <dbReference type="Proteomes" id="UP000593576"/>
    </source>
</evidence>
<protein>
    <submittedName>
        <fullName evidence="1">Uncharacterized protein</fullName>
    </submittedName>
</protein>
<keyword evidence="2" id="KW-1185">Reference proteome</keyword>
<reference evidence="1 2" key="1">
    <citation type="journal article" date="2019" name="Genome Biol. Evol.">
        <title>Insights into the evolution of the New World diploid cottons (Gossypium, subgenus Houzingenia) based on genome sequencing.</title>
        <authorList>
            <person name="Grover C.E."/>
            <person name="Arick M.A. 2nd"/>
            <person name="Thrash A."/>
            <person name="Conover J.L."/>
            <person name="Sanders W.S."/>
            <person name="Peterson D.G."/>
            <person name="Frelichowski J.E."/>
            <person name="Scheffler J.A."/>
            <person name="Scheffler B.E."/>
            <person name="Wendel J.F."/>
        </authorList>
    </citation>
    <scope>NUCLEOTIDE SEQUENCE [LARGE SCALE GENOMIC DNA]</scope>
    <source>
        <strain evidence="1">1</strain>
        <tissue evidence="1">Leaf</tissue>
    </source>
</reference>
<sequence>MDVVRRHQYHLLYPAGSVGKSGDMDANVPLMEAMKSAVTARLERAAQCGHAGEERRRLGKAAQIAH</sequence>
<gene>
    <name evidence="1" type="ORF">Goshw_020229</name>
</gene>
<accession>A0A7J9MIT9</accession>
<name>A0A7J9MIT9_GOSSC</name>
<evidence type="ECO:0000313" key="1">
    <source>
        <dbReference type="EMBL" id="MBA0871023.1"/>
    </source>
</evidence>
<proteinExistence type="predicted"/>
<organism evidence="1 2">
    <name type="scientific">Gossypium schwendimanii</name>
    <name type="common">Cotton</name>
    <dbReference type="NCBI Taxonomy" id="34291"/>
    <lineage>
        <taxon>Eukaryota</taxon>
        <taxon>Viridiplantae</taxon>
        <taxon>Streptophyta</taxon>
        <taxon>Embryophyta</taxon>
        <taxon>Tracheophyta</taxon>
        <taxon>Spermatophyta</taxon>
        <taxon>Magnoliopsida</taxon>
        <taxon>eudicotyledons</taxon>
        <taxon>Gunneridae</taxon>
        <taxon>Pentapetalae</taxon>
        <taxon>rosids</taxon>
        <taxon>malvids</taxon>
        <taxon>Malvales</taxon>
        <taxon>Malvaceae</taxon>
        <taxon>Malvoideae</taxon>
        <taxon>Gossypium</taxon>
    </lineage>
</organism>
<dbReference type="EMBL" id="JABFAF010000011">
    <property type="protein sequence ID" value="MBA0871023.1"/>
    <property type="molecule type" value="Genomic_DNA"/>
</dbReference>